<dbReference type="Pfam" id="PF07859">
    <property type="entry name" value="Abhydrolase_3"/>
    <property type="match status" value="1"/>
</dbReference>
<organism evidence="3 4">
    <name type="scientific">Heracleum sosnowskyi</name>
    <dbReference type="NCBI Taxonomy" id="360622"/>
    <lineage>
        <taxon>Eukaryota</taxon>
        <taxon>Viridiplantae</taxon>
        <taxon>Streptophyta</taxon>
        <taxon>Embryophyta</taxon>
        <taxon>Tracheophyta</taxon>
        <taxon>Spermatophyta</taxon>
        <taxon>Magnoliopsida</taxon>
        <taxon>eudicotyledons</taxon>
        <taxon>Gunneridae</taxon>
        <taxon>Pentapetalae</taxon>
        <taxon>asterids</taxon>
        <taxon>campanulids</taxon>
        <taxon>Apiales</taxon>
        <taxon>Apiaceae</taxon>
        <taxon>Apioideae</taxon>
        <taxon>apioid superclade</taxon>
        <taxon>Tordylieae</taxon>
        <taxon>Tordyliinae</taxon>
        <taxon>Heracleum</taxon>
    </lineage>
</organism>
<dbReference type="InterPro" id="IPR050466">
    <property type="entry name" value="Carboxylest/Gibb_receptor"/>
</dbReference>
<dbReference type="PANTHER" id="PTHR23024:SF24">
    <property type="entry name" value="ALPHA_BETA HYDROLASE FOLD-3 DOMAIN-CONTAINING PROTEIN"/>
    <property type="match status" value="1"/>
</dbReference>
<dbReference type="GO" id="GO:0016787">
    <property type="term" value="F:hydrolase activity"/>
    <property type="evidence" value="ECO:0007669"/>
    <property type="project" value="InterPro"/>
</dbReference>
<dbReference type="Proteomes" id="UP001237642">
    <property type="component" value="Unassembled WGS sequence"/>
</dbReference>
<accession>A0AAD8GVB3</accession>
<dbReference type="InterPro" id="IPR013094">
    <property type="entry name" value="AB_hydrolase_3"/>
</dbReference>
<comment type="caution">
    <text evidence="3">The sequence shown here is derived from an EMBL/GenBank/DDBJ whole genome shotgun (WGS) entry which is preliminary data.</text>
</comment>
<comment type="similarity">
    <text evidence="1">Belongs to the 'GDXG' lipolytic enzyme family.</text>
</comment>
<evidence type="ECO:0000313" key="3">
    <source>
        <dbReference type="EMBL" id="KAK1355236.1"/>
    </source>
</evidence>
<dbReference type="SUPFAM" id="SSF53474">
    <property type="entry name" value="alpha/beta-Hydrolases"/>
    <property type="match status" value="1"/>
</dbReference>
<dbReference type="Gene3D" id="3.40.50.1820">
    <property type="entry name" value="alpha/beta hydrolase"/>
    <property type="match status" value="1"/>
</dbReference>
<evidence type="ECO:0000313" key="4">
    <source>
        <dbReference type="Proteomes" id="UP001237642"/>
    </source>
</evidence>
<reference evidence="3" key="2">
    <citation type="submission" date="2023-05" db="EMBL/GenBank/DDBJ databases">
        <authorList>
            <person name="Schelkunov M.I."/>
        </authorList>
    </citation>
    <scope>NUCLEOTIDE SEQUENCE</scope>
    <source>
        <strain evidence="3">Hsosn_3</strain>
        <tissue evidence="3">Leaf</tissue>
    </source>
</reference>
<dbReference type="EMBL" id="JAUIZM010000011">
    <property type="protein sequence ID" value="KAK1355236.1"/>
    <property type="molecule type" value="Genomic_DNA"/>
</dbReference>
<dbReference type="InterPro" id="IPR029058">
    <property type="entry name" value="AB_hydrolase_fold"/>
</dbReference>
<dbReference type="AlphaFoldDB" id="A0AAD8GVB3"/>
<gene>
    <name evidence="3" type="ORF">POM88_048492</name>
</gene>
<feature type="domain" description="Alpha/beta hydrolase fold-3" evidence="2">
    <location>
        <begin position="93"/>
        <end position="312"/>
    </location>
</feature>
<dbReference type="PANTHER" id="PTHR23024">
    <property type="entry name" value="ARYLACETAMIDE DEACETYLASE"/>
    <property type="match status" value="1"/>
</dbReference>
<proteinExistence type="inferred from homology"/>
<evidence type="ECO:0000256" key="1">
    <source>
        <dbReference type="ARBA" id="ARBA00010515"/>
    </source>
</evidence>
<name>A0AAD8GVB3_9APIA</name>
<sequence length="337" mass="38203">MEIPISSDQKAPSFPLKPRITIALLNYLINLCYKNHDNMRRGLWNFLSKPLLTSSNPKPVNGVMTYDVTIDPSRDLWFRVYVPTATTASLPVIIYFHGGGFVVCSPHTKLYDDFCQRLAAGVQAIVVSVNYRLAPEHKYPAQHIDGFDVLKFIDGKKQILPENADLARCFIAGDSAGGNIAHHVAKTVCESYLVQVKVRGLVAIHPFFGGEERTESDKRITTSPTIVPLERLDQFWKSWLPAGEECSRDHKAVNVTGPEAADLSTLNFPPTIVFVGELDILQDWQRRYYNWLKNAGIKADLVEYPNSIHCFFLFNEFPKSHQLITDIRQFVHEQENK</sequence>
<protein>
    <submittedName>
        <fullName evidence="3">Carboxyesterase 18</fullName>
    </submittedName>
</protein>
<keyword evidence="4" id="KW-1185">Reference proteome</keyword>
<evidence type="ECO:0000259" key="2">
    <source>
        <dbReference type="Pfam" id="PF07859"/>
    </source>
</evidence>
<reference evidence="3" key="1">
    <citation type="submission" date="2023-02" db="EMBL/GenBank/DDBJ databases">
        <title>Genome of toxic invasive species Heracleum sosnowskyi carries increased number of genes despite the absence of recent whole-genome duplications.</title>
        <authorList>
            <person name="Schelkunov M."/>
            <person name="Shtratnikova V."/>
            <person name="Makarenko M."/>
            <person name="Klepikova A."/>
            <person name="Omelchenko D."/>
            <person name="Novikova G."/>
            <person name="Obukhova E."/>
            <person name="Bogdanov V."/>
            <person name="Penin A."/>
            <person name="Logacheva M."/>
        </authorList>
    </citation>
    <scope>NUCLEOTIDE SEQUENCE</scope>
    <source>
        <strain evidence="3">Hsosn_3</strain>
        <tissue evidence="3">Leaf</tissue>
    </source>
</reference>